<evidence type="ECO:0000313" key="3">
    <source>
        <dbReference type="EMBL" id="MFI7440823.1"/>
    </source>
</evidence>
<reference evidence="3 4" key="1">
    <citation type="submission" date="2024-10" db="EMBL/GenBank/DDBJ databases">
        <title>The Natural Products Discovery Center: Release of the First 8490 Sequenced Strains for Exploring Actinobacteria Biosynthetic Diversity.</title>
        <authorList>
            <person name="Kalkreuter E."/>
            <person name="Kautsar S.A."/>
            <person name="Yang D."/>
            <person name="Bader C.D."/>
            <person name="Teijaro C.N."/>
            <person name="Fluegel L."/>
            <person name="Davis C.M."/>
            <person name="Simpson J.R."/>
            <person name="Lauterbach L."/>
            <person name="Steele A.D."/>
            <person name="Gui C."/>
            <person name="Meng S."/>
            <person name="Li G."/>
            <person name="Viehrig K."/>
            <person name="Ye F."/>
            <person name="Su P."/>
            <person name="Kiefer A.F."/>
            <person name="Nichols A."/>
            <person name="Cepeda A.J."/>
            <person name="Yan W."/>
            <person name="Fan B."/>
            <person name="Jiang Y."/>
            <person name="Adhikari A."/>
            <person name="Zheng C.-J."/>
            <person name="Schuster L."/>
            <person name="Cowan T.M."/>
            <person name="Smanski M.J."/>
            <person name="Chevrette M.G."/>
            <person name="De Carvalho L.P.S."/>
            <person name="Shen B."/>
        </authorList>
    </citation>
    <scope>NUCLEOTIDE SEQUENCE [LARGE SCALE GENOMIC DNA]</scope>
    <source>
        <strain evidence="3 4">NPDC049503</strain>
    </source>
</reference>
<feature type="transmembrane region" description="Helical" evidence="2">
    <location>
        <begin position="275"/>
        <end position="294"/>
    </location>
</feature>
<dbReference type="RefSeq" id="WP_397020620.1">
    <property type="nucleotide sequence ID" value="NZ_JBITMB010000003.1"/>
</dbReference>
<feature type="transmembrane region" description="Helical" evidence="2">
    <location>
        <begin position="474"/>
        <end position="493"/>
    </location>
</feature>
<keyword evidence="2" id="KW-0812">Transmembrane</keyword>
<sequence>MPLQGAAAQELWQVDQALAGLLEQQARLQARRTELLGVLRSGATAQGAAGTAAAGPGTAGAEGDGRPGAGAAGRGPAGAQPPYPAMAAGSGATRPGAPTRGVSPGTAKNVLLILGGLLLTVAAVVFTVVSWGLLGIGGRAAVLAVFTALVMLAPVALIRRGLTATAETMAGFAVALLLLDGYAARRVGLLGVDALDAPHYTAGVLGVTALVLVAYARVTGLRGPAPVAVVLAQPVLPLLTGDRSATWLVAMLVATAALDVALARHGRGAVRVTSALVGSVVATLALLGGAAHALGSPSTGEALVRSAPLAALALLGGFVTWLLARPGEAEGQIWASAVTVGTTLALIAVPAALTRPALNGTGTDWRPLAYLVPALAVGLAATWLPWRRARLAGMATGGLVALLTTLTLLPRLVVTLAAPLAWLDTLWTGTWNGREWQPFEPVSPADVVVLGAVTAGLLAAAARGAAARPMRATAAGVLASGALVSGALLVAVAPQAFGMPYPAAVSVQAVLAVTLAVAATLCRAPWWATACALVAGPFSVRAAAYAFGSEPATLTVLPILASAAAAMALTARMKRLRVWGLGFAALFLGLEAVAVGFSLGLRVLVAASWGFAVAGVLVLLMSLWADPAGRGGANGLRYGGTALLLLASWLRLAADEVTVVEAYTVPCSLVLLGSGWWRRRRGARVSSWAAYGAGLCFTMLPSLVAVYADSGRWRSPALGLLALAVLLAGARLRLQAPTVVGAVVVAGVAMRELAPYVSEMILAVPNWVPIAAGGLLLVVVGATYEARMRDLRRLRDTLTAMG</sequence>
<comment type="caution">
    <text evidence="3">The sequence shown here is derived from an EMBL/GenBank/DDBJ whole genome shotgun (WGS) entry which is preliminary data.</text>
</comment>
<evidence type="ECO:0000313" key="4">
    <source>
        <dbReference type="Proteomes" id="UP001612928"/>
    </source>
</evidence>
<feature type="region of interest" description="Disordered" evidence="1">
    <location>
        <begin position="47"/>
        <end position="101"/>
    </location>
</feature>
<organism evidence="3 4">
    <name type="scientific">Nonomuraea indica</name>
    <dbReference type="NCBI Taxonomy" id="1581193"/>
    <lineage>
        <taxon>Bacteria</taxon>
        <taxon>Bacillati</taxon>
        <taxon>Actinomycetota</taxon>
        <taxon>Actinomycetes</taxon>
        <taxon>Streptosporangiales</taxon>
        <taxon>Streptosporangiaceae</taxon>
        <taxon>Nonomuraea</taxon>
    </lineage>
</organism>
<feature type="transmembrane region" description="Helical" evidence="2">
    <location>
        <begin position="368"/>
        <end position="386"/>
    </location>
</feature>
<feature type="transmembrane region" description="Helical" evidence="2">
    <location>
        <begin position="165"/>
        <end position="185"/>
    </location>
</feature>
<feature type="transmembrane region" description="Helical" evidence="2">
    <location>
        <begin position="442"/>
        <end position="462"/>
    </location>
</feature>
<feature type="transmembrane region" description="Helical" evidence="2">
    <location>
        <begin position="553"/>
        <end position="571"/>
    </location>
</feature>
<dbReference type="EMBL" id="JBITMB010000003">
    <property type="protein sequence ID" value="MFI7440823.1"/>
    <property type="molecule type" value="Genomic_DNA"/>
</dbReference>
<feature type="transmembrane region" description="Helical" evidence="2">
    <location>
        <begin position="306"/>
        <end position="324"/>
    </location>
</feature>
<feature type="transmembrane region" description="Helical" evidence="2">
    <location>
        <begin position="398"/>
        <end position="422"/>
    </location>
</feature>
<feature type="compositionally biased region" description="Gly residues" evidence="1">
    <location>
        <begin position="57"/>
        <end position="76"/>
    </location>
</feature>
<keyword evidence="2" id="KW-1133">Transmembrane helix</keyword>
<feature type="transmembrane region" description="Helical" evidence="2">
    <location>
        <begin position="578"/>
        <end position="597"/>
    </location>
</feature>
<protein>
    <submittedName>
        <fullName evidence="3">SCO7613 C-terminal domain-containing membrane protein</fullName>
    </submittedName>
</protein>
<gene>
    <name evidence="3" type="ORF">ACIBP5_12790</name>
</gene>
<feature type="transmembrane region" description="Helical" evidence="2">
    <location>
        <begin position="764"/>
        <end position="784"/>
    </location>
</feature>
<dbReference type="InterPro" id="IPR058062">
    <property type="entry name" value="SCO7613_C"/>
</dbReference>
<feature type="transmembrane region" description="Helical" evidence="2">
    <location>
        <begin position="499"/>
        <end position="519"/>
    </location>
</feature>
<proteinExistence type="predicted"/>
<evidence type="ECO:0000256" key="1">
    <source>
        <dbReference type="SAM" id="MobiDB-lite"/>
    </source>
</evidence>
<evidence type="ECO:0000256" key="2">
    <source>
        <dbReference type="SAM" id="Phobius"/>
    </source>
</evidence>
<dbReference type="NCBIfam" id="NF047321">
    <property type="entry name" value="SCO7613_CTERM"/>
    <property type="match status" value="1"/>
</dbReference>
<feature type="transmembrane region" description="Helical" evidence="2">
    <location>
        <begin position="603"/>
        <end position="624"/>
    </location>
</feature>
<feature type="transmembrane region" description="Helical" evidence="2">
    <location>
        <begin position="140"/>
        <end position="158"/>
    </location>
</feature>
<keyword evidence="2" id="KW-0472">Membrane</keyword>
<dbReference type="Proteomes" id="UP001612928">
    <property type="component" value="Unassembled WGS sequence"/>
</dbReference>
<feature type="transmembrane region" description="Helical" evidence="2">
    <location>
        <begin position="197"/>
        <end position="216"/>
    </location>
</feature>
<feature type="transmembrane region" description="Helical" evidence="2">
    <location>
        <begin position="526"/>
        <end position="547"/>
    </location>
</feature>
<feature type="transmembrane region" description="Helical" evidence="2">
    <location>
        <begin position="333"/>
        <end position="353"/>
    </location>
</feature>
<feature type="transmembrane region" description="Helical" evidence="2">
    <location>
        <begin position="110"/>
        <end position="134"/>
    </location>
</feature>
<keyword evidence="4" id="KW-1185">Reference proteome</keyword>
<name>A0ABW8A203_9ACTN</name>
<feature type="compositionally biased region" description="Low complexity" evidence="1">
    <location>
        <begin position="47"/>
        <end position="56"/>
    </location>
</feature>
<accession>A0ABW8A203</accession>
<feature type="transmembrane region" description="Helical" evidence="2">
    <location>
        <begin position="689"/>
        <end position="707"/>
    </location>
</feature>